<keyword evidence="4" id="KW-0547">Nucleotide-binding</keyword>
<name>A0AA43QLQ3_9LECA</name>
<dbReference type="GO" id="GO:0046872">
    <property type="term" value="F:metal ion binding"/>
    <property type="evidence" value="ECO:0007669"/>
    <property type="project" value="UniProtKB-KW"/>
</dbReference>
<keyword evidence="3" id="KW-0479">Metal-binding</keyword>
<keyword evidence="9" id="KW-1185">Reference proteome</keyword>
<evidence type="ECO:0000256" key="5">
    <source>
        <dbReference type="ARBA" id="ARBA00022840"/>
    </source>
</evidence>
<evidence type="ECO:0000256" key="2">
    <source>
        <dbReference type="ARBA" id="ARBA00022598"/>
    </source>
</evidence>
<dbReference type="Pfam" id="PF08245">
    <property type="entry name" value="Mur_ligase_M"/>
    <property type="match status" value="1"/>
</dbReference>
<dbReference type="EMBL" id="JAPUFD010000005">
    <property type="protein sequence ID" value="MDI1487271.1"/>
    <property type="molecule type" value="Genomic_DNA"/>
</dbReference>
<sequence>MMEFGLGRISRLLRGSSLPWKAIHVAGTNGKGSVCAYASAMLQASNVKCGRFTSPHLVDRWDCISVDEQTISSRLFQETEYSVKSRDHVEGIGATEFEILTAVAFEIFTKEKVEVGVVEVGMGGLHDATNVLEQPAVTVITRIGEDHQLYLGDKLEDIALHKAGIMKAQATCLVDGGNTASVIDVLRAYSDQVRSSCFRLVPNDLQDDVEAIYRGLGGHRYLPHQLVNISLATVAVQTLLMELSRPTDLELLLSAARETNWPGRLQHVVFRDPVNDPLPVLLDGAHNVLSAEALSLYAERHLRPQSPRLTWIIGISQGKHAREILSALLLPGDILIAVPFGPVAGMPWVQAMAPEEIIAIAELVCSLEQTFVLHSSIDDALRVAARVADHGSIVISGSLYLISDAIRLSRQQGAL</sequence>
<evidence type="ECO:0000256" key="6">
    <source>
        <dbReference type="ARBA" id="ARBA00022842"/>
    </source>
</evidence>
<dbReference type="GO" id="GO:0005739">
    <property type="term" value="C:mitochondrion"/>
    <property type="evidence" value="ECO:0007669"/>
    <property type="project" value="TreeGrafter"/>
</dbReference>
<dbReference type="InterPro" id="IPR036565">
    <property type="entry name" value="Mur-like_cat_sf"/>
</dbReference>
<keyword evidence="5" id="KW-0067">ATP-binding</keyword>
<dbReference type="EC" id="6.3.2.12" evidence="8"/>
<dbReference type="AlphaFoldDB" id="A0AA43QLQ3"/>
<dbReference type="PANTHER" id="PTHR11136:SF0">
    <property type="entry name" value="DIHYDROFOLATE SYNTHETASE-RELATED"/>
    <property type="match status" value="1"/>
</dbReference>
<comment type="caution">
    <text evidence="8">The sequence shown here is derived from an EMBL/GenBank/DDBJ whole genome shotgun (WGS) entry which is preliminary data.</text>
</comment>
<dbReference type="Gene3D" id="3.90.190.20">
    <property type="entry name" value="Mur ligase, C-terminal domain"/>
    <property type="match status" value="1"/>
</dbReference>
<keyword evidence="2 8" id="KW-0436">Ligase</keyword>
<comment type="similarity">
    <text evidence="1">Belongs to the folylpolyglutamate synthase family.</text>
</comment>
<dbReference type="InterPro" id="IPR013221">
    <property type="entry name" value="Mur_ligase_cen"/>
</dbReference>
<dbReference type="GO" id="GO:0008841">
    <property type="term" value="F:dihydrofolate synthase activity"/>
    <property type="evidence" value="ECO:0007669"/>
    <property type="project" value="UniProtKB-EC"/>
</dbReference>
<dbReference type="InterPro" id="IPR018109">
    <property type="entry name" value="Folylpolyglutamate_synth_CS"/>
</dbReference>
<dbReference type="Proteomes" id="UP001161017">
    <property type="component" value="Unassembled WGS sequence"/>
</dbReference>
<dbReference type="Gene3D" id="3.40.1190.10">
    <property type="entry name" value="Mur-like, catalytic domain"/>
    <property type="match status" value="1"/>
</dbReference>
<organism evidence="8 9">
    <name type="scientific">Ramalina farinacea</name>
    <dbReference type="NCBI Taxonomy" id="258253"/>
    <lineage>
        <taxon>Eukaryota</taxon>
        <taxon>Fungi</taxon>
        <taxon>Dikarya</taxon>
        <taxon>Ascomycota</taxon>
        <taxon>Pezizomycotina</taxon>
        <taxon>Lecanoromycetes</taxon>
        <taxon>OSLEUM clade</taxon>
        <taxon>Lecanoromycetidae</taxon>
        <taxon>Lecanorales</taxon>
        <taxon>Lecanorineae</taxon>
        <taxon>Ramalinaceae</taxon>
        <taxon>Ramalina</taxon>
    </lineage>
</organism>
<evidence type="ECO:0000256" key="1">
    <source>
        <dbReference type="ARBA" id="ARBA00008276"/>
    </source>
</evidence>
<dbReference type="InterPro" id="IPR036615">
    <property type="entry name" value="Mur_ligase_C_dom_sf"/>
</dbReference>
<protein>
    <submittedName>
        <fullName evidence="8">Folylpolyglutamate synthase</fullName>
        <ecNumber evidence="8">6.3.2.12</ecNumber>
    </submittedName>
</protein>
<gene>
    <name evidence="8" type="primary">FOL3</name>
    <name evidence="8" type="ORF">OHK93_006540</name>
</gene>
<dbReference type="SUPFAM" id="SSF53244">
    <property type="entry name" value="MurD-like peptide ligases, peptide-binding domain"/>
    <property type="match status" value="1"/>
</dbReference>
<dbReference type="GO" id="GO:0004326">
    <property type="term" value="F:tetrahydrofolylpolyglutamate synthase activity"/>
    <property type="evidence" value="ECO:0007669"/>
    <property type="project" value="InterPro"/>
</dbReference>
<dbReference type="SUPFAM" id="SSF53623">
    <property type="entry name" value="MurD-like peptide ligases, catalytic domain"/>
    <property type="match status" value="1"/>
</dbReference>
<evidence type="ECO:0000256" key="3">
    <source>
        <dbReference type="ARBA" id="ARBA00022723"/>
    </source>
</evidence>
<accession>A0AA43QLQ3</accession>
<dbReference type="NCBIfam" id="TIGR01499">
    <property type="entry name" value="folC"/>
    <property type="match status" value="1"/>
</dbReference>
<evidence type="ECO:0000313" key="8">
    <source>
        <dbReference type="EMBL" id="MDI1487271.1"/>
    </source>
</evidence>
<keyword evidence="6" id="KW-0460">Magnesium</keyword>
<reference evidence="8" key="1">
    <citation type="journal article" date="2023" name="Genome Biol. Evol.">
        <title>First Whole Genome Sequence and Flow Cytometry Genome Size Data for the Lichen-Forming Fungus Ramalina farinacea (Ascomycota).</title>
        <authorList>
            <person name="Llewellyn T."/>
            <person name="Mian S."/>
            <person name="Hill R."/>
            <person name="Leitch I.J."/>
            <person name="Gaya E."/>
        </authorList>
    </citation>
    <scope>NUCLEOTIDE SEQUENCE</scope>
    <source>
        <strain evidence="8">LIQ254RAFAR</strain>
    </source>
</reference>
<dbReference type="InterPro" id="IPR001645">
    <property type="entry name" value="Folylpolyglutamate_synth"/>
</dbReference>
<evidence type="ECO:0000256" key="4">
    <source>
        <dbReference type="ARBA" id="ARBA00022741"/>
    </source>
</evidence>
<dbReference type="PROSITE" id="PS01012">
    <property type="entry name" value="FOLYLPOLYGLU_SYNT_2"/>
    <property type="match status" value="1"/>
</dbReference>
<evidence type="ECO:0000313" key="9">
    <source>
        <dbReference type="Proteomes" id="UP001161017"/>
    </source>
</evidence>
<feature type="domain" description="Mur ligase central" evidence="7">
    <location>
        <begin position="25"/>
        <end position="170"/>
    </location>
</feature>
<evidence type="ECO:0000259" key="7">
    <source>
        <dbReference type="Pfam" id="PF08245"/>
    </source>
</evidence>
<dbReference type="GO" id="GO:0005524">
    <property type="term" value="F:ATP binding"/>
    <property type="evidence" value="ECO:0007669"/>
    <property type="project" value="UniProtKB-KW"/>
</dbReference>
<dbReference type="PANTHER" id="PTHR11136">
    <property type="entry name" value="FOLYLPOLYGLUTAMATE SYNTHASE-RELATED"/>
    <property type="match status" value="1"/>
</dbReference>
<dbReference type="GO" id="GO:0005829">
    <property type="term" value="C:cytosol"/>
    <property type="evidence" value="ECO:0007669"/>
    <property type="project" value="TreeGrafter"/>
</dbReference>
<proteinExistence type="inferred from homology"/>